<evidence type="ECO:0000313" key="2">
    <source>
        <dbReference type="EMBL" id="KAL0201081.1"/>
    </source>
</evidence>
<accession>A0ABD0RRW5</accession>
<gene>
    <name evidence="2" type="ORF">M9458_004268</name>
</gene>
<reference evidence="2 3" key="1">
    <citation type="submission" date="2024-05" db="EMBL/GenBank/DDBJ databases">
        <title>Genome sequencing and assembly of Indian major carp, Cirrhinus mrigala (Hamilton, 1822).</title>
        <authorList>
            <person name="Mohindra V."/>
            <person name="Chowdhury L.M."/>
            <person name="Lal K."/>
            <person name="Jena J.K."/>
        </authorList>
    </citation>
    <scope>NUCLEOTIDE SEQUENCE [LARGE SCALE GENOMIC DNA]</scope>
    <source>
        <strain evidence="2">CM1030</strain>
        <tissue evidence="2">Blood</tissue>
    </source>
</reference>
<comment type="caution">
    <text evidence="2">The sequence shown here is derived from an EMBL/GenBank/DDBJ whole genome shotgun (WGS) entry which is preliminary data.</text>
</comment>
<keyword evidence="3" id="KW-1185">Reference proteome</keyword>
<feature type="non-terminal residue" evidence="2">
    <location>
        <position position="57"/>
    </location>
</feature>
<organism evidence="2 3">
    <name type="scientific">Cirrhinus mrigala</name>
    <name type="common">Mrigala</name>
    <dbReference type="NCBI Taxonomy" id="683832"/>
    <lineage>
        <taxon>Eukaryota</taxon>
        <taxon>Metazoa</taxon>
        <taxon>Chordata</taxon>
        <taxon>Craniata</taxon>
        <taxon>Vertebrata</taxon>
        <taxon>Euteleostomi</taxon>
        <taxon>Actinopterygii</taxon>
        <taxon>Neopterygii</taxon>
        <taxon>Teleostei</taxon>
        <taxon>Ostariophysi</taxon>
        <taxon>Cypriniformes</taxon>
        <taxon>Cyprinidae</taxon>
        <taxon>Labeoninae</taxon>
        <taxon>Labeonini</taxon>
        <taxon>Cirrhinus</taxon>
    </lineage>
</organism>
<feature type="region of interest" description="Disordered" evidence="1">
    <location>
        <begin position="1"/>
        <end position="29"/>
    </location>
</feature>
<dbReference type="EMBL" id="JAMKFB020000002">
    <property type="protein sequence ID" value="KAL0201081.1"/>
    <property type="molecule type" value="Genomic_DNA"/>
</dbReference>
<feature type="non-terminal residue" evidence="2">
    <location>
        <position position="1"/>
    </location>
</feature>
<dbReference type="AlphaFoldDB" id="A0ABD0RRW5"/>
<dbReference type="Proteomes" id="UP001529510">
    <property type="component" value="Unassembled WGS sequence"/>
</dbReference>
<protein>
    <submittedName>
        <fullName evidence="2">Uncharacterized protein</fullName>
    </submittedName>
</protein>
<name>A0ABD0RRW5_CIRMR</name>
<proteinExistence type="predicted"/>
<evidence type="ECO:0000313" key="3">
    <source>
        <dbReference type="Proteomes" id="UP001529510"/>
    </source>
</evidence>
<evidence type="ECO:0000256" key="1">
    <source>
        <dbReference type="SAM" id="MobiDB-lite"/>
    </source>
</evidence>
<sequence length="57" mass="6029">VVGYGVEENNPPSEEQPAAGEEEEEGSKMSLYGEVSKLNFLPASTLLASATTITDIQ</sequence>